<feature type="transmembrane region" description="Helical" evidence="9">
    <location>
        <begin position="21"/>
        <end position="44"/>
    </location>
</feature>
<feature type="transmembrane region" description="Helical" evidence="9">
    <location>
        <begin position="64"/>
        <end position="94"/>
    </location>
</feature>
<evidence type="ECO:0000256" key="6">
    <source>
        <dbReference type="ARBA" id="ARBA00022692"/>
    </source>
</evidence>
<name>A0A420ZCA6_UNCK3</name>
<dbReference type="AlphaFoldDB" id="A0A420ZCA6"/>
<evidence type="ECO:0000256" key="2">
    <source>
        <dbReference type="ARBA" id="ARBA00007069"/>
    </source>
</evidence>
<gene>
    <name evidence="11" type="primary">pstA</name>
    <name evidence="11" type="ORF">DRH29_03350</name>
</gene>
<dbReference type="PANTHER" id="PTHR42922">
    <property type="entry name" value="PHOSPHATE TRANSPORT SYSTEM PERMEASE PROTEIN PSTA"/>
    <property type="match status" value="1"/>
</dbReference>
<evidence type="ECO:0000256" key="8">
    <source>
        <dbReference type="ARBA" id="ARBA00023136"/>
    </source>
</evidence>
<dbReference type="InterPro" id="IPR035906">
    <property type="entry name" value="MetI-like_sf"/>
</dbReference>
<evidence type="ECO:0000256" key="9">
    <source>
        <dbReference type="RuleBase" id="RU363043"/>
    </source>
</evidence>
<feature type="transmembrane region" description="Helical" evidence="9">
    <location>
        <begin position="106"/>
        <end position="131"/>
    </location>
</feature>
<feature type="transmembrane region" description="Helical" evidence="9">
    <location>
        <begin position="254"/>
        <end position="276"/>
    </location>
</feature>
<comment type="subcellular location">
    <subcellularLocation>
        <location evidence="1 9">Cell membrane</location>
        <topology evidence="1 9">Multi-pass membrane protein</topology>
    </subcellularLocation>
</comment>
<dbReference type="InterPro" id="IPR000515">
    <property type="entry name" value="MetI-like"/>
</dbReference>
<evidence type="ECO:0000256" key="1">
    <source>
        <dbReference type="ARBA" id="ARBA00004651"/>
    </source>
</evidence>
<keyword evidence="4 9" id="KW-1003">Cell membrane</keyword>
<evidence type="ECO:0000313" key="12">
    <source>
        <dbReference type="Proteomes" id="UP000281261"/>
    </source>
</evidence>
<dbReference type="PROSITE" id="PS50928">
    <property type="entry name" value="ABC_TM1"/>
    <property type="match status" value="1"/>
</dbReference>
<organism evidence="11 12">
    <name type="scientific">candidate division Kazan bacterium</name>
    <dbReference type="NCBI Taxonomy" id="2202143"/>
    <lineage>
        <taxon>Bacteria</taxon>
        <taxon>Bacteria division Kazan-3B-28</taxon>
    </lineage>
</organism>
<keyword evidence="3" id="KW-0813">Transport</keyword>
<comment type="similarity">
    <text evidence="2 9">Belongs to the binding-protein-dependent transport system permease family. CysTW subfamily.</text>
</comment>
<dbReference type="Pfam" id="PF00528">
    <property type="entry name" value="BPD_transp_1"/>
    <property type="match status" value="1"/>
</dbReference>
<evidence type="ECO:0000313" key="11">
    <source>
        <dbReference type="EMBL" id="RLC36988.1"/>
    </source>
</evidence>
<accession>A0A420ZCA6</accession>
<dbReference type="GO" id="GO:0005886">
    <property type="term" value="C:plasma membrane"/>
    <property type="evidence" value="ECO:0007669"/>
    <property type="project" value="UniProtKB-SubCell"/>
</dbReference>
<comment type="caution">
    <text evidence="11">The sequence shown here is derived from an EMBL/GenBank/DDBJ whole genome shotgun (WGS) entry which is preliminary data.</text>
</comment>
<keyword evidence="5" id="KW-0592">Phosphate transport</keyword>
<protein>
    <recommendedName>
        <fullName evidence="9">Phosphate transport system permease protein PstA</fullName>
    </recommendedName>
</protein>
<evidence type="ECO:0000256" key="3">
    <source>
        <dbReference type="ARBA" id="ARBA00022448"/>
    </source>
</evidence>
<dbReference type="NCBIfam" id="TIGR00974">
    <property type="entry name" value="3a0107s02c"/>
    <property type="match status" value="1"/>
</dbReference>
<dbReference type="GO" id="GO:0035435">
    <property type="term" value="P:phosphate ion transmembrane transport"/>
    <property type="evidence" value="ECO:0007669"/>
    <property type="project" value="InterPro"/>
</dbReference>
<dbReference type="PANTHER" id="PTHR42922:SF1">
    <property type="entry name" value="PHOSPHATE TRANSPORT SYSTEM PERMEASE PROTEIN PSTA"/>
    <property type="match status" value="1"/>
</dbReference>
<dbReference type="GO" id="GO:0005315">
    <property type="term" value="F:phosphate transmembrane transporter activity"/>
    <property type="evidence" value="ECO:0007669"/>
    <property type="project" value="InterPro"/>
</dbReference>
<evidence type="ECO:0000256" key="5">
    <source>
        <dbReference type="ARBA" id="ARBA00022592"/>
    </source>
</evidence>
<dbReference type="InterPro" id="IPR051408">
    <property type="entry name" value="Phosphate_transprt_permease"/>
</dbReference>
<dbReference type="SUPFAM" id="SSF161098">
    <property type="entry name" value="MetI-like"/>
    <property type="match status" value="1"/>
</dbReference>
<dbReference type="InterPro" id="IPR005672">
    <property type="entry name" value="Phosphate_PstA"/>
</dbReference>
<dbReference type="CDD" id="cd06261">
    <property type="entry name" value="TM_PBP2"/>
    <property type="match status" value="1"/>
</dbReference>
<keyword evidence="7 9" id="KW-1133">Transmembrane helix</keyword>
<evidence type="ECO:0000256" key="7">
    <source>
        <dbReference type="ARBA" id="ARBA00022989"/>
    </source>
</evidence>
<keyword evidence="8 9" id="KW-0472">Membrane</keyword>
<proteinExistence type="inferred from homology"/>
<feature type="transmembrane region" description="Helical" evidence="9">
    <location>
        <begin position="137"/>
        <end position="155"/>
    </location>
</feature>
<dbReference type="Gene3D" id="1.10.3720.10">
    <property type="entry name" value="MetI-like"/>
    <property type="match status" value="1"/>
</dbReference>
<feature type="transmembrane region" description="Helical" evidence="9">
    <location>
        <begin position="200"/>
        <end position="225"/>
    </location>
</feature>
<dbReference type="Proteomes" id="UP000281261">
    <property type="component" value="Unassembled WGS sequence"/>
</dbReference>
<dbReference type="EMBL" id="QMNG01000017">
    <property type="protein sequence ID" value="RLC36988.1"/>
    <property type="molecule type" value="Genomic_DNA"/>
</dbReference>
<evidence type="ECO:0000256" key="4">
    <source>
        <dbReference type="ARBA" id="ARBA00022475"/>
    </source>
</evidence>
<evidence type="ECO:0000259" key="10">
    <source>
        <dbReference type="PROSITE" id="PS50928"/>
    </source>
</evidence>
<reference evidence="11 12" key="1">
    <citation type="submission" date="2018-06" db="EMBL/GenBank/DDBJ databases">
        <title>Extensive metabolic versatility and redundancy in microbially diverse, dynamic hydrothermal sediments.</title>
        <authorList>
            <person name="Dombrowski N."/>
            <person name="Teske A."/>
            <person name="Baker B.J."/>
        </authorList>
    </citation>
    <scope>NUCLEOTIDE SEQUENCE [LARGE SCALE GENOMIC DNA]</scope>
    <source>
        <strain evidence="11">B79_G16</strain>
    </source>
</reference>
<keyword evidence="6 9" id="KW-0812">Transmembrane</keyword>
<feature type="domain" description="ABC transmembrane type-1" evidence="10">
    <location>
        <begin position="69"/>
        <end position="276"/>
    </location>
</feature>
<sequence length="283" mass="30169">MQSCSLKTRKAIDQSVKVIASLSAVIGLITIVWILLTVTGRGIGALNLKFFTEVPTPPGIPGGGLVNAIVGTVIMTIIAAVISLPIGLLAGTYLAEIGKGTRFAEVVRFVTNILIGVPSIIVGIFIYALLVVPMRGFSGYAGAVALAVIMLPIVVRTTEDMLNLVPDSLRESALALGASRWQVTLNVVFRSAKRGLLTGVLLAVARVSGETAPLLFTALNSAYWFSSLKEPLANLTVTIFNYAMSPYQDWQQKAWGASLLITVGVLFLTITARLIMKRQGKQL</sequence>